<accession>A0A1G8QBV0</accession>
<gene>
    <name evidence="1" type="ORF">SAMN05216352_11915</name>
</gene>
<dbReference type="AlphaFoldDB" id="A0A1G8QBV0"/>
<organism evidence="1 2">
    <name type="scientific">Alteribacillus bidgolensis</name>
    <dbReference type="NCBI Taxonomy" id="930129"/>
    <lineage>
        <taxon>Bacteria</taxon>
        <taxon>Bacillati</taxon>
        <taxon>Bacillota</taxon>
        <taxon>Bacilli</taxon>
        <taxon>Bacillales</taxon>
        <taxon>Bacillaceae</taxon>
        <taxon>Alteribacillus</taxon>
    </lineage>
</organism>
<evidence type="ECO:0000313" key="2">
    <source>
        <dbReference type="Proteomes" id="UP000199017"/>
    </source>
</evidence>
<dbReference type="EMBL" id="FNDU01000019">
    <property type="protein sequence ID" value="SDJ02252.1"/>
    <property type="molecule type" value="Genomic_DNA"/>
</dbReference>
<protein>
    <submittedName>
        <fullName evidence="1">Uncharacterized protein</fullName>
    </submittedName>
</protein>
<keyword evidence="2" id="KW-1185">Reference proteome</keyword>
<evidence type="ECO:0000313" key="1">
    <source>
        <dbReference type="EMBL" id="SDJ02252.1"/>
    </source>
</evidence>
<name>A0A1G8QBV0_9BACI</name>
<proteinExistence type="predicted"/>
<sequence length="113" mass="12175">MPFPENTEGAGKVIGKGTFGFNATPGAPFYTLIENGVPGNYAVSIINNSSADINIRYILFNGSEVNRTIPGSVIANFEPTKTFISSVRHVQVQLDEAAQIAGQYMHVRLDDNA</sequence>
<dbReference type="RefSeq" id="WP_091587739.1">
    <property type="nucleotide sequence ID" value="NZ_FNDU01000019.1"/>
</dbReference>
<dbReference type="Proteomes" id="UP000199017">
    <property type="component" value="Unassembled WGS sequence"/>
</dbReference>
<reference evidence="1 2" key="1">
    <citation type="submission" date="2016-10" db="EMBL/GenBank/DDBJ databases">
        <authorList>
            <person name="de Groot N.N."/>
        </authorList>
    </citation>
    <scope>NUCLEOTIDE SEQUENCE [LARGE SCALE GENOMIC DNA]</scope>
    <source>
        <strain evidence="2">P4B,CCM 7963,CECT 7998,DSM 25260,IBRC-M 10614,KCTC 13821</strain>
    </source>
</reference>